<evidence type="ECO:0000256" key="1">
    <source>
        <dbReference type="ARBA" id="ARBA00004651"/>
    </source>
</evidence>
<dbReference type="CDD" id="cd06225">
    <property type="entry name" value="HAMP"/>
    <property type="match status" value="1"/>
</dbReference>
<dbReference type="GO" id="GO:0005886">
    <property type="term" value="C:plasma membrane"/>
    <property type="evidence" value="ECO:0007669"/>
    <property type="project" value="UniProtKB-SubCell"/>
</dbReference>
<keyword evidence="4" id="KW-0808">Transferase</keyword>
<feature type="domain" description="HAMP" evidence="8">
    <location>
        <begin position="319"/>
        <end position="371"/>
    </location>
</feature>
<dbReference type="SUPFAM" id="SSF158472">
    <property type="entry name" value="HAMP domain-like"/>
    <property type="match status" value="1"/>
</dbReference>
<organism evidence="9 10">
    <name type="scientific">Paenibacillus pasadenensis</name>
    <dbReference type="NCBI Taxonomy" id="217090"/>
    <lineage>
        <taxon>Bacteria</taxon>
        <taxon>Bacillati</taxon>
        <taxon>Bacillota</taxon>
        <taxon>Bacilli</taxon>
        <taxon>Bacillales</taxon>
        <taxon>Paenibacillaceae</taxon>
        <taxon>Paenibacillus</taxon>
    </lineage>
</organism>
<keyword evidence="3" id="KW-0597">Phosphoprotein</keyword>
<evidence type="ECO:0000256" key="7">
    <source>
        <dbReference type="SAM" id="Phobius"/>
    </source>
</evidence>
<dbReference type="PROSITE" id="PS50885">
    <property type="entry name" value="HAMP"/>
    <property type="match status" value="1"/>
</dbReference>
<dbReference type="SMART" id="SM00387">
    <property type="entry name" value="HATPase_c"/>
    <property type="match status" value="1"/>
</dbReference>
<dbReference type="InterPro" id="IPR010559">
    <property type="entry name" value="Sig_transdc_His_kin_internal"/>
</dbReference>
<comment type="subcellular location">
    <subcellularLocation>
        <location evidence="1">Cell membrane</location>
        <topology evidence="1">Multi-pass membrane protein</topology>
    </subcellularLocation>
</comment>
<dbReference type="SUPFAM" id="SSF55874">
    <property type="entry name" value="ATPase domain of HSP90 chaperone/DNA topoisomerase II/histidine kinase"/>
    <property type="match status" value="1"/>
</dbReference>
<evidence type="ECO:0000256" key="6">
    <source>
        <dbReference type="ARBA" id="ARBA00023136"/>
    </source>
</evidence>
<dbReference type="Pfam" id="PF02518">
    <property type="entry name" value="HATPase_c"/>
    <property type="match status" value="1"/>
</dbReference>
<dbReference type="Pfam" id="PF00672">
    <property type="entry name" value="HAMP"/>
    <property type="match status" value="1"/>
</dbReference>
<dbReference type="SMART" id="SM00304">
    <property type="entry name" value="HAMP"/>
    <property type="match status" value="1"/>
</dbReference>
<dbReference type="EMBL" id="NFEZ01000002">
    <property type="protein sequence ID" value="PLT47824.1"/>
    <property type="molecule type" value="Genomic_DNA"/>
</dbReference>
<feature type="transmembrane region" description="Helical" evidence="7">
    <location>
        <begin position="295"/>
        <end position="322"/>
    </location>
</feature>
<feature type="transmembrane region" description="Helical" evidence="7">
    <location>
        <begin position="21"/>
        <end position="44"/>
    </location>
</feature>
<keyword evidence="7" id="KW-0812">Transmembrane</keyword>
<dbReference type="InterPro" id="IPR050640">
    <property type="entry name" value="Bact_2-comp_sensor_kinase"/>
</dbReference>
<keyword evidence="6 7" id="KW-0472">Membrane</keyword>
<sequence>MRALASRIIRSFNNLRLKNQLFIAFLIVVLVPVLIAGLFLTAAYRSNVLEQATRQTTNNVDKIVTQVSDVLRVPIDLSDDYMISEPLKETVAGRYETVYEATKALWDFTSFTDASSLYREVSGIRMYHSNETLLNNGEFVLETPEIQRQPWHRAAAEKDGIHWSYVSGESVLSGRQLSLVRRIPFPEYRSSGILVIEVNSDLFNAMLKQEPYDTVIADADGMIVAARDSGWVGRNLRELDMPDLAELGAGTYEQQIDGAAYRVFIEDLLPRSSVSGLRIVSLFRVESIVGEANRVALLGLGVLAASMGVGLVLIWIVSSVLTRRTLVLYRNMSRISKGDFNVYSDIQGTDEIGLLSRQFNLMVANIRELMAEVEESHRQRVDMELRQRDIKLKMMASQINPHFLFNALESIRMRIHMKGEKEIASVVRMLGRLIRNNIEIGSRHIALAEELEIVRYYLEIQKFRYGGERLAYELVAGEAAAAMPVPPLIVQTLVENAVVHGLEGIGEGGRVTVRARLTEDGELEVEVADNGVGMAPERLEQVRQALDDEAEDKGHRIGLRNVHQRLALGFGRESGLTIESKEGEGTRVFFRIRDKEG</sequence>
<keyword evidence="10" id="KW-1185">Reference proteome</keyword>
<dbReference type="InterPro" id="IPR036890">
    <property type="entry name" value="HATPase_C_sf"/>
</dbReference>
<gene>
    <name evidence="9" type="ORF">B8V81_0731</name>
</gene>
<dbReference type="Gene3D" id="6.10.340.10">
    <property type="match status" value="1"/>
</dbReference>
<name>A0A2N5NBX4_9BACL</name>
<dbReference type="RefSeq" id="WP_101807750.1">
    <property type="nucleotide sequence ID" value="NZ_NFEZ01000002.1"/>
</dbReference>
<keyword evidence="7" id="KW-1133">Transmembrane helix</keyword>
<proteinExistence type="predicted"/>
<evidence type="ECO:0000259" key="8">
    <source>
        <dbReference type="PROSITE" id="PS50885"/>
    </source>
</evidence>
<evidence type="ECO:0000313" key="10">
    <source>
        <dbReference type="Proteomes" id="UP000234789"/>
    </source>
</evidence>
<protein>
    <submittedName>
        <fullName evidence="9">Two-component sensor histidine kinase</fullName>
    </submittedName>
</protein>
<evidence type="ECO:0000256" key="4">
    <source>
        <dbReference type="ARBA" id="ARBA00022679"/>
    </source>
</evidence>
<reference evidence="9 10" key="1">
    <citation type="submission" date="2017-05" db="EMBL/GenBank/DDBJ databases">
        <title>Functional genome analysis of Paenibacillus pasadenensis strain R16: insights on endophytic life style and antifungal activity.</title>
        <authorList>
            <person name="Passera A."/>
            <person name="Marcolungo L."/>
            <person name="Casati P."/>
            <person name="Brasca M."/>
            <person name="Quaglino F."/>
            <person name="Delledonne M."/>
        </authorList>
    </citation>
    <scope>NUCLEOTIDE SEQUENCE [LARGE SCALE GENOMIC DNA]</scope>
    <source>
        <strain evidence="9 10">R16</strain>
    </source>
</reference>
<dbReference type="InterPro" id="IPR003660">
    <property type="entry name" value="HAMP_dom"/>
</dbReference>
<dbReference type="Proteomes" id="UP000234789">
    <property type="component" value="Unassembled WGS sequence"/>
</dbReference>
<dbReference type="AlphaFoldDB" id="A0A2N5NBX4"/>
<dbReference type="InterPro" id="IPR003594">
    <property type="entry name" value="HATPase_dom"/>
</dbReference>
<evidence type="ECO:0000256" key="3">
    <source>
        <dbReference type="ARBA" id="ARBA00022553"/>
    </source>
</evidence>
<dbReference type="Gene3D" id="3.30.565.10">
    <property type="entry name" value="Histidine kinase-like ATPase, C-terminal domain"/>
    <property type="match status" value="1"/>
</dbReference>
<evidence type="ECO:0000313" key="9">
    <source>
        <dbReference type="EMBL" id="PLT47824.1"/>
    </source>
</evidence>
<dbReference type="PANTHER" id="PTHR34220">
    <property type="entry name" value="SENSOR HISTIDINE KINASE YPDA"/>
    <property type="match status" value="1"/>
</dbReference>
<dbReference type="Pfam" id="PF06580">
    <property type="entry name" value="His_kinase"/>
    <property type="match status" value="1"/>
</dbReference>
<comment type="caution">
    <text evidence="9">The sequence shown here is derived from an EMBL/GenBank/DDBJ whole genome shotgun (WGS) entry which is preliminary data.</text>
</comment>
<keyword evidence="2" id="KW-1003">Cell membrane</keyword>
<accession>A0A2N5NBX4</accession>
<dbReference type="PANTHER" id="PTHR34220:SF7">
    <property type="entry name" value="SENSOR HISTIDINE KINASE YPDA"/>
    <property type="match status" value="1"/>
</dbReference>
<keyword evidence="5 9" id="KW-0418">Kinase</keyword>
<dbReference type="GO" id="GO:0000155">
    <property type="term" value="F:phosphorelay sensor kinase activity"/>
    <property type="evidence" value="ECO:0007669"/>
    <property type="project" value="InterPro"/>
</dbReference>
<evidence type="ECO:0000256" key="2">
    <source>
        <dbReference type="ARBA" id="ARBA00022475"/>
    </source>
</evidence>
<evidence type="ECO:0000256" key="5">
    <source>
        <dbReference type="ARBA" id="ARBA00022777"/>
    </source>
</evidence>